<feature type="transmembrane region" description="Helical" evidence="1">
    <location>
        <begin position="460"/>
        <end position="479"/>
    </location>
</feature>
<sequence length="831" mass="88103">MLKLIVHCSYIGIPLISISIIGYLASACASQRAIAGNSAYSYIADTIIIAVDITSQSVNAICCAINQRCITIGALNIFQLNVHFCLVNCNAACSVINKLIVAQLIYIAGKHCIINLQAVIICASIRSITLSLISRIAAAILHINDGTVSQLDIITINNSICQILNAYHAIDMVINSITATVGQISINIVQGNLARQNIRYAMNCRCCIAYAIIYEFIIACKAVIKLNACLPLIGSLILSTLFIPSSNNNTFILAVLDCILRISDSHLAIQLCLHSVVEAVKSINAQCIVMVFQQIAIRSVNSITGNIQHLFGNSNITHGKVIAQIVGTYVAAAGNLPGPQPAAVGANVLQSFALQQAVVVLISCKGIVVRIICSQLAVFNPAVDIKMICRIINPTVLQVAIYRNLSQEHLQQRVSAFIIKLPGCILIIKIIAVQLLGIVTVLQCSVFLNDIAISDSATIYVCYVGVAICCIAINIAYLACIAAHNVCHIAIACYRSSAISVAQLAFSRITANDTADIASAADCTAIGISIIIKLSAISISCACFGLGYCYYAVEHLVQRAAVSTGNAADVAALLCLDHTGVIACRQRASVIAKQTADVFSCKRCNSTVCCIIGACLNRTIIVNLILIIIVLIIATTSDNTMVNTNDATDICYTADITIYSVHQGGIADIRASAICLIAIYADNSAGAVFFRTSFNRSIAMHFALIFHDDMGNIRTVFTNDAASTTSQSNNGTGVDNTYALFGSTGNGHFIFADNAADIVLADNKAFVAVAHTQELAYLVAFACVSADNTAYIGSLRSVHSGPVGRIGNDAHVFTGNAAKELGISCNCRIAL</sequence>
<evidence type="ECO:0000313" key="3">
    <source>
        <dbReference type="Proteomes" id="UP000014937"/>
    </source>
</evidence>
<dbReference type="PROSITE" id="PS51257">
    <property type="entry name" value="PROKAR_LIPOPROTEIN"/>
    <property type="match status" value="1"/>
</dbReference>
<organism evidence="2 3">
    <name type="scientific">Phascolarctobacterium succinatutens CAG:287</name>
    <dbReference type="NCBI Taxonomy" id="1263101"/>
    <lineage>
        <taxon>Bacteria</taxon>
        <taxon>Bacillati</taxon>
        <taxon>Bacillota</taxon>
        <taxon>Negativicutes</taxon>
        <taxon>Acidaminococcales</taxon>
        <taxon>Acidaminococcaceae</taxon>
        <taxon>Phascolarctobacterium</taxon>
    </lineage>
</organism>
<name>R6XWB6_9FIRM</name>
<feature type="transmembrane region" description="Helical" evidence="1">
    <location>
        <begin position="611"/>
        <end position="634"/>
    </location>
</feature>
<dbReference type="Proteomes" id="UP000014937">
    <property type="component" value="Unassembled WGS sequence"/>
</dbReference>
<keyword evidence="1" id="KW-1133">Transmembrane helix</keyword>
<feature type="transmembrane region" description="Helical" evidence="1">
    <location>
        <begin position="426"/>
        <end position="448"/>
    </location>
</feature>
<evidence type="ECO:0000313" key="2">
    <source>
        <dbReference type="EMBL" id="CDD10542.1"/>
    </source>
</evidence>
<evidence type="ECO:0000256" key="1">
    <source>
        <dbReference type="SAM" id="Phobius"/>
    </source>
</evidence>
<protein>
    <submittedName>
        <fullName evidence="2">Uncharacterized protein</fullName>
    </submittedName>
</protein>
<dbReference type="EMBL" id="CBGL010000038">
    <property type="protein sequence ID" value="CDD10542.1"/>
    <property type="molecule type" value="Genomic_DNA"/>
</dbReference>
<dbReference type="HOGENOM" id="CLU_341263_0_0_9"/>
<reference evidence="2" key="1">
    <citation type="submission" date="2012-11" db="EMBL/GenBank/DDBJ databases">
        <title>Dependencies among metagenomic species, viruses, plasmids and units of genetic variation.</title>
        <authorList>
            <person name="Nielsen H.B."/>
            <person name="Almeida M."/>
            <person name="Juncker A.S."/>
            <person name="Rasmussen S."/>
            <person name="Li J."/>
            <person name="Sunagawa S."/>
            <person name="Plichta D."/>
            <person name="Gautier L."/>
            <person name="Le Chatelier E."/>
            <person name="Peletier E."/>
            <person name="Bonde I."/>
            <person name="Nielsen T."/>
            <person name="Manichanh C."/>
            <person name="Arumugam M."/>
            <person name="Batto J."/>
            <person name="Santos M.B.Q.D."/>
            <person name="Blom N."/>
            <person name="Borruel N."/>
            <person name="Burgdorf K.S."/>
            <person name="Boumezbeur F."/>
            <person name="Casellas F."/>
            <person name="Dore J."/>
            <person name="Guarner F."/>
            <person name="Hansen T."/>
            <person name="Hildebrand F."/>
            <person name="Kaas R.S."/>
            <person name="Kennedy S."/>
            <person name="Kristiansen K."/>
            <person name="Kultima J.R."/>
            <person name="Leonard P."/>
            <person name="Levenez F."/>
            <person name="Lund O."/>
            <person name="Moumen B."/>
            <person name="Le Paslier D."/>
            <person name="Pons N."/>
            <person name="Pedersen O."/>
            <person name="Prifti E."/>
            <person name="Qin J."/>
            <person name="Raes J."/>
            <person name="Tap J."/>
            <person name="Tims S."/>
            <person name="Ussery D.W."/>
            <person name="Yamada T."/>
            <person name="MetaHit consortium"/>
            <person name="Renault P."/>
            <person name="Sicheritz-Ponten T."/>
            <person name="Bork P."/>
            <person name="Wang J."/>
            <person name="Brunak S."/>
            <person name="Ehrlich S.D."/>
        </authorList>
    </citation>
    <scope>NUCLEOTIDE SEQUENCE [LARGE SCALE GENOMIC DNA]</scope>
</reference>
<gene>
    <name evidence="2" type="ORF">BN587_02053</name>
</gene>
<dbReference type="AlphaFoldDB" id="R6XWB6"/>
<keyword evidence="1" id="KW-0472">Membrane</keyword>
<accession>R6XWB6</accession>
<feature type="transmembrane region" description="Helical" evidence="1">
    <location>
        <begin position="7"/>
        <end position="25"/>
    </location>
</feature>
<proteinExistence type="predicted"/>
<comment type="caution">
    <text evidence="2">The sequence shown here is derived from an EMBL/GenBank/DDBJ whole genome shotgun (WGS) entry which is preliminary data.</text>
</comment>
<keyword evidence="1" id="KW-0812">Transmembrane</keyword>